<feature type="compositionally biased region" description="Basic and acidic residues" evidence="1">
    <location>
        <begin position="23"/>
        <end position="71"/>
    </location>
</feature>
<name>A0AAN0IS24_AMPQE</name>
<feature type="compositionally biased region" description="Basic and acidic residues" evidence="1">
    <location>
        <begin position="1"/>
        <end position="12"/>
    </location>
</feature>
<dbReference type="InterPro" id="IPR051055">
    <property type="entry name" value="PIF1_helicase"/>
</dbReference>
<proteinExistence type="predicted"/>
<evidence type="ECO:0000259" key="2">
    <source>
        <dbReference type="Pfam" id="PF14214"/>
    </source>
</evidence>
<feature type="region of interest" description="Disordered" evidence="1">
    <location>
        <begin position="1"/>
        <end position="80"/>
    </location>
</feature>
<dbReference type="Pfam" id="PF20209">
    <property type="entry name" value="DUF6570"/>
    <property type="match status" value="1"/>
</dbReference>
<feature type="domain" description="Helitron helicase-like" evidence="2">
    <location>
        <begin position="329"/>
        <end position="476"/>
    </location>
</feature>
<keyword evidence="5" id="KW-1185">Reference proteome</keyword>
<dbReference type="InterPro" id="IPR046700">
    <property type="entry name" value="DUF6570"/>
</dbReference>
<protein>
    <recommendedName>
        <fullName evidence="6">Helitron helicase-like domain-containing protein</fullName>
    </recommendedName>
</protein>
<dbReference type="PANTHER" id="PTHR47642">
    <property type="entry name" value="ATP-DEPENDENT DNA HELICASE"/>
    <property type="match status" value="1"/>
</dbReference>
<dbReference type="GeneID" id="105314967"/>
<dbReference type="RefSeq" id="XP_011407735.1">
    <property type="nucleotide sequence ID" value="XM_011409433.1"/>
</dbReference>
<organism evidence="4 5">
    <name type="scientific">Amphimedon queenslandica</name>
    <name type="common">Sponge</name>
    <dbReference type="NCBI Taxonomy" id="400682"/>
    <lineage>
        <taxon>Eukaryota</taxon>
        <taxon>Metazoa</taxon>
        <taxon>Porifera</taxon>
        <taxon>Demospongiae</taxon>
        <taxon>Heteroscleromorpha</taxon>
        <taxon>Haplosclerida</taxon>
        <taxon>Niphatidae</taxon>
        <taxon>Amphimedon</taxon>
    </lineage>
</organism>
<evidence type="ECO:0008006" key="6">
    <source>
        <dbReference type="Google" id="ProtNLM"/>
    </source>
</evidence>
<dbReference type="KEGG" id="aqu:105314967"/>
<dbReference type="Proteomes" id="UP000007879">
    <property type="component" value="Unassembled WGS sequence"/>
</dbReference>
<reference evidence="5" key="1">
    <citation type="journal article" date="2010" name="Nature">
        <title>The Amphimedon queenslandica genome and the evolution of animal complexity.</title>
        <authorList>
            <person name="Srivastava M."/>
            <person name="Simakov O."/>
            <person name="Chapman J."/>
            <person name="Fahey B."/>
            <person name="Gauthier M.E."/>
            <person name="Mitros T."/>
            <person name="Richards G.S."/>
            <person name="Conaco C."/>
            <person name="Dacre M."/>
            <person name="Hellsten U."/>
            <person name="Larroux C."/>
            <person name="Putnam N.H."/>
            <person name="Stanke M."/>
            <person name="Adamska M."/>
            <person name="Darling A."/>
            <person name="Degnan S.M."/>
            <person name="Oakley T.H."/>
            <person name="Plachetzki D.C."/>
            <person name="Zhai Y."/>
            <person name="Adamski M."/>
            <person name="Calcino A."/>
            <person name="Cummins S.F."/>
            <person name="Goodstein D.M."/>
            <person name="Harris C."/>
            <person name="Jackson D.J."/>
            <person name="Leys S.P."/>
            <person name="Shu S."/>
            <person name="Woodcroft B.J."/>
            <person name="Vervoort M."/>
            <person name="Kosik K.S."/>
            <person name="Manning G."/>
            <person name="Degnan B.M."/>
            <person name="Rokhsar D.S."/>
        </authorList>
    </citation>
    <scope>NUCLEOTIDE SEQUENCE [LARGE SCALE GENOMIC DNA]</scope>
</reference>
<evidence type="ECO:0000259" key="3">
    <source>
        <dbReference type="Pfam" id="PF20209"/>
    </source>
</evidence>
<evidence type="ECO:0000256" key="1">
    <source>
        <dbReference type="SAM" id="MobiDB-lite"/>
    </source>
</evidence>
<dbReference type="InterPro" id="IPR025476">
    <property type="entry name" value="Helitron_helicase-like"/>
</dbReference>
<feature type="region of interest" description="Disordered" evidence="1">
    <location>
        <begin position="248"/>
        <end position="278"/>
    </location>
</feature>
<feature type="domain" description="DUF6570" evidence="3">
    <location>
        <begin position="125"/>
        <end position="241"/>
    </location>
</feature>
<accession>A0AAN0IS24</accession>
<evidence type="ECO:0000313" key="4">
    <source>
        <dbReference type="EnsemblMetazoa" id="XP_011407735.1"/>
    </source>
</evidence>
<reference evidence="4" key="2">
    <citation type="submission" date="2024-06" db="UniProtKB">
        <authorList>
            <consortium name="EnsemblMetazoa"/>
        </authorList>
    </citation>
    <scope>IDENTIFICATION</scope>
</reference>
<dbReference type="PANTHER" id="PTHR47642:SF5">
    <property type="entry name" value="ATP-DEPENDENT DNA HELICASE"/>
    <property type="match status" value="1"/>
</dbReference>
<dbReference type="AlphaFoldDB" id="A0AAN0IS24"/>
<sequence>MAHRNASQERSRAQSRRANKTPAVRDHRLAADRSRCQSRREQETPADRDYRKAADRSRSQSRRDRTSRDDQESQSTNLREMVGFHKSISSLTFSTCETCLEQFPNMSVSRQPNGVNECCRCATDKHIPKLYSSGNNINPGPVPPVTVDLSQAEEMLVSAITPVMSIYRLPHGQCDYSGHVINIPQDFKSFATRLPRLPAEINIVVVWKEKERTHKDFQVRRRVVEESLTWLMANNVYYQKIGPVEFQSGTTSNDTTTTEDEEGYSSSFVPNSAPPATERETIEQATIGGTPINEFQTEGYFSMAFPILFPTGAAYFNGTQMNGITAGHYFTHLMKYDDRRFAKLPRFRFFALHTEIRWRANATGQVYKRQHPGEAHLTVDDLRDMISCEGERFSNKVVHYGASLRGTRQYWFRERNHLIAMIDTQGLSTIFFTHSAADPQWPELANLICPEDLAGSSWLPNALNVEHLLSSQPDLVESTKQQIIEYADNIISTINPAVLPDGSNFSDAPPPTVDPHICNKPYSEVTDFEEDLTDLIATCQQHTCCSESYCFRTRNGKQEFRFGFPKNLKAQTTINITEEEPVILTACNDGMLNSFNPIQITSWHANVDMQYIVSRNRVVQYCTMYVTKSETRSQSLRDTFTNIACSLKEGNRSLKAVQKLLINCFGDRDFLTQETCHLLLQLPLYKASRSFINLSLDGSREVQNNTHEGERVTAHSVLNHYTSHPTTSQFNSITLLDFICQYTVLKELSNEPKMRSKEFGYKPTIVTPKSYCSPVPNYEQYYCQSLMQHKPFRDINELKTGFNSFTEAFADFLPSGNVPRKGNRSLKDVQKLLINSFEDRDFLTQETCHLLLQLPLYKASMSFINLSLDGSREVQNNTHEGERATAHSVLNHYTSHPTTSQFNSITLLDFICQYTVPKELSNEPKMRSKEVIVTPKSYCSPGPNYEQYYCQSLMQHKPFRDINELKTGFNSFTEAFADFLPSGNVPRSIYSGYSSTSVKQRPLRR</sequence>
<evidence type="ECO:0000313" key="5">
    <source>
        <dbReference type="Proteomes" id="UP000007879"/>
    </source>
</evidence>
<dbReference type="EnsemblMetazoa" id="XM_011409433.1">
    <property type="protein sequence ID" value="XP_011407735.1"/>
    <property type="gene ID" value="LOC105314967"/>
</dbReference>
<dbReference type="Pfam" id="PF14214">
    <property type="entry name" value="Helitron_like_N"/>
    <property type="match status" value="1"/>
</dbReference>